<dbReference type="Proteomes" id="UP001592531">
    <property type="component" value="Unassembled WGS sequence"/>
</dbReference>
<reference evidence="2 3" key="1">
    <citation type="submission" date="2024-09" db="EMBL/GenBank/DDBJ databases">
        <authorList>
            <person name="Lee S.D."/>
        </authorList>
    </citation>
    <scope>NUCLEOTIDE SEQUENCE [LARGE SCALE GENOMIC DNA]</scope>
    <source>
        <strain evidence="2 3">N8-3</strain>
    </source>
</reference>
<evidence type="ECO:0000256" key="1">
    <source>
        <dbReference type="SAM" id="MobiDB-lite"/>
    </source>
</evidence>
<feature type="compositionally biased region" description="Low complexity" evidence="1">
    <location>
        <begin position="317"/>
        <end position="328"/>
    </location>
</feature>
<gene>
    <name evidence="2" type="ORF">ACEZDE_06390</name>
</gene>
<feature type="compositionally biased region" description="Pro residues" evidence="1">
    <location>
        <begin position="131"/>
        <end position="150"/>
    </location>
</feature>
<feature type="compositionally biased region" description="Low complexity" evidence="1">
    <location>
        <begin position="119"/>
        <end position="130"/>
    </location>
</feature>
<feature type="compositionally biased region" description="Basic and acidic residues" evidence="1">
    <location>
        <begin position="208"/>
        <end position="225"/>
    </location>
</feature>
<dbReference type="RefSeq" id="WP_380533389.1">
    <property type="nucleotide sequence ID" value="NZ_JBHFAB010000004.1"/>
</dbReference>
<feature type="compositionally biased region" description="Basic and acidic residues" evidence="1">
    <location>
        <begin position="231"/>
        <end position="243"/>
    </location>
</feature>
<protein>
    <recommendedName>
        <fullName evidence="4">PPM-type phosphatase domain-containing protein</fullName>
    </recommendedName>
</protein>
<evidence type="ECO:0000313" key="3">
    <source>
        <dbReference type="Proteomes" id="UP001592531"/>
    </source>
</evidence>
<feature type="region of interest" description="Disordered" evidence="1">
    <location>
        <begin position="1"/>
        <end position="42"/>
    </location>
</feature>
<feature type="compositionally biased region" description="Low complexity" evidence="1">
    <location>
        <begin position="270"/>
        <end position="299"/>
    </location>
</feature>
<comment type="caution">
    <text evidence="2">The sequence shown here is derived from an EMBL/GenBank/DDBJ whole genome shotgun (WGS) entry which is preliminary data.</text>
</comment>
<feature type="compositionally biased region" description="Low complexity" evidence="1">
    <location>
        <begin position="55"/>
        <end position="78"/>
    </location>
</feature>
<feature type="region of interest" description="Disordered" evidence="1">
    <location>
        <begin position="55"/>
        <end position="328"/>
    </location>
</feature>
<organism evidence="2 3">
    <name type="scientific">Streptacidiphilus cavernicola</name>
    <dbReference type="NCBI Taxonomy" id="3342716"/>
    <lineage>
        <taxon>Bacteria</taxon>
        <taxon>Bacillati</taxon>
        <taxon>Actinomycetota</taxon>
        <taxon>Actinomycetes</taxon>
        <taxon>Kitasatosporales</taxon>
        <taxon>Streptomycetaceae</taxon>
        <taxon>Streptacidiphilus</taxon>
    </lineage>
</organism>
<sequence>MSSQGEPSSGKGDGGWWDAVYQGPDDEVPDTPGADTRQGSVDDWFASASGMISGGAAADAAAGTTPGTASGAAPGQVPAGPPTLVQDTARRPAQPAVPGQGTPPERETPPGRVTPPAPRSSEPPASEQPPAGVPAPPVLPPLPVRPPRIPPQAVDPRVSPSRPSLPGDPRGAYVPERYNPDPDLDPYGADPDPDPYDADAFGPDGLDSEVHDEPYQEPRAVREARTGAPDRPVRDLDQVREANEAEAAVAAALAAEAEQEGPFDAPPAPSSTAPSSTAPSPTLAGSSASGRSADAAPDPTLAGPLPQVGEQPPAYEPEPTLLPAADPDLLTGIVPDTALDGARYGSMTLRAASVRGDAARHLGTARSDRMLVVRFGEGSEALLVVVLATPPGPESAAPADEACRQLAAAVGRSRAELLADLRVGAQERLRYGLQRLTARAAVRLQNVPYPERGSGGALHALIAPLDPTSRLRAGFGLGPGGLLLLGDDAWYDAYAGRRLVAQQPGGGSAAASGVSPAPDRFRFRVVAPEPGDVLLLCSDGLAQPLREEPAVSDFLADHWAHPHPPGTVDFLRQVQVRAKGYAADRTAAAIWED</sequence>
<keyword evidence="3" id="KW-1185">Reference proteome</keyword>
<dbReference type="EMBL" id="JBHFAB010000004">
    <property type="protein sequence ID" value="MFC1416270.1"/>
    <property type="molecule type" value="Genomic_DNA"/>
</dbReference>
<evidence type="ECO:0008006" key="4">
    <source>
        <dbReference type="Google" id="ProtNLM"/>
    </source>
</evidence>
<accession>A0ABV6VRB3</accession>
<proteinExistence type="predicted"/>
<evidence type="ECO:0000313" key="2">
    <source>
        <dbReference type="EMBL" id="MFC1416270.1"/>
    </source>
</evidence>
<name>A0ABV6VRB3_9ACTN</name>
<feature type="compositionally biased region" description="Low complexity" evidence="1">
    <location>
        <begin position="245"/>
        <end position="256"/>
    </location>
</feature>